<dbReference type="InterPro" id="IPR000515">
    <property type="entry name" value="MetI-like"/>
</dbReference>
<dbReference type="InterPro" id="IPR050809">
    <property type="entry name" value="UgpAE/MalFG_permease"/>
</dbReference>
<evidence type="ECO:0000313" key="9">
    <source>
        <dbReference type="EMBL" id="AGB40243.1"/>
    </source>
</evidence>
<evidence type="ECO:0000259" key="8">
    <source>
        <dbReference type="PROSITE" id="PS50928"/>
    </source>
</evidence>
<accession>L0K7Z9</accession>
<evidence type="ECO:0000313" key="10">
    <source>
        <dbReference type="Proteomes" id="UP000010880"/>
    </source>
</evidence>
<protein>
    <submittedName>
        <fullName evidence="9">Permease component of ABC-type sugar transporter</fullName>
    </submittedName>
</protein>
<comment type="subcellular location">
    <subcellularLocation>
        <location evidence="1 7">Cell membrane</location>
        <topology evidence="1 7">Multi-pass membrane protein</topology>
    </subcellularLocation>
</comment>
<reference evidence="10" key="1">
    <citation type="submission" date="2012-02" db="EMBL/GenBank/DDBJ databases">
        <title>The complete genome of Halobacteroides halobius DSM 5150.</title>
        <authorList>
            <person name="Lucas S."/>
            <person name="Copeland A."/>
            <person name="Lapidus A."/>
            <person name="Glavina del Rio T."/>
            <person name="Dalin E."/>
            <person name="Tice H."/>
            <person name="Bruce D."/>
            <person name="Goodwin L."/>
            <person name="Pitluck S."/>
            <person name="Peters L."/>
            <person name="Mikhailova N."/>
            <person name="Gu W."/>
            <person name="Kyrpides N."/>
            <person name="Mavromatis K."/>
            <person name="Ivanova N."/>
            <person name="Brettin T."/>
            <person name="Detter J.C."/>
            <person name="Han C."/>
            <person name="Larimer F."/>
            <person name="Land M."/>
            <person name="Hauser L."/>
            <person name="Markowitz V."/>
            <person name="Cheng J.-F."/>
            <person name="Hugenholtz P."/>
            <person name="Woyke T."/>
            <person name="Wu D."/>
            <person name="Tindall B."/>
            <person name="Pomrenke H."/>
            <person name="Brambilla E."/>
            <person name="Klenk H.-P."/>
            <person name="Eisen J.A."/>
        </authorList>
    </citation>
    <scope>NUCLEOTIDE SEQUENCE [LARGE SCALE GENOMIC DNA]</scope>
    <source>
        <strain evidence="10">ATCC 35273 / DSM 5150 / MD-1</strain>
    </source>
</reference>
<evidence type="ECO:0000256" key="3">
    <source>
        <dbReference type="ARBA" id="ARBA00022475"/>
    </source>
</evidence>
<dbReference type="STRING" id="748449.Halha_0231"/>
<dbReference type="SUPFAM" id="SSF161098">
    <property type="entry name" value="MetI-like"/>
    <property type="match status" value="1"/>
</dbReference>
<evidence type="ECO:0000256" key="5">
    <source>
        <dbReference type="ARBA" id="ARBA00022989"/>
    </source>
</evidence>
<keyword evidence="10" id="KW-1185">Reference proteome</keyword>
<keyword evidence="6 7" id="KW-0472">Membrane</keyword>
<keyword evidence="2 7" id="KW-0813">Transport</keyword>
<dbReference type="OrthoDB" id="9774308at2"/>
<feature type="transmembrane region" description="Helical" evidence="7">
    <location>
        <begin position="12"/>
        <end position="36"/>
    </location>
</feature>
<feature type="transmembrane region" description="Helical" evidence="7">
    <location>
        <begin position="75"/>
        <end position="97"/>
    </location>
</feature>
<evidence type="ECO:0000256" key="6">
    <source>
        <dbReference type="ARBA" id="ARBA00023136"/>
    </source>
</evidence>
<dbReference type="InterPro" id="IPR035906">
    <property type="entry name" value="MetI-like_sf"/>
</dbReference>
<keyword evidence="3" id="KW-1003">Cell membrane</keyword>
<dbReference type="Pfam" id="PF00528">
    <property type="entry name" value="BPD_transp_1"/>
    <property type="match status" value="1"/>
</dbReference>
<dbReference type="eggNOG" id="COG1175">
    <property type="taxonomic scope" value="Bacteria"/>
</dbReference>
<gene>
    <name evidence="9" type="ordered locus">Halha_0231</name>
</gene>
<dbReference type="GO" id="GO:0005886">
    <property type="term" value="C:plasma membrane"/>
    <property type="evidence" value="ECO:0007669"/>
    <property type="project" value="UniProtKB-SubCell"/>
</dbReference>
<evidence type="ECO:0000256" key="2">
    <source>
        <dbReference type="ARBA" id="ARBA00022448"/>
    </source>
</evidence>
<dbReference type="PANTHER" id="PTHR43227">
    <property type="entry name" value="BLL4140 PROTEIN"/>
    <property type="match status" value="1"/>
</dbReference>
<keyword evidence="5 7" id="KW-1133">Transmembrane helix</keyword>
<dbReference type="CDD" id="cd06261">
    <property type="entry name" value="TM_PBP2"/>
    <property type="match status" value="1"/>
</dbReference>
<evidence type="ECO:0000256" key="7">
    <source>
        <dbReference type="RuleBase" id="RU363032"/>
    </source>
</evidence>
<feature type="transmembrane region" description="Helical" evidence="7">
    <location>
        <begin position="205"/>
        <end position="226"/>
    </location>
</feature>
<dbReference type="RefSeq" id="WP_015325969.1">
    <property type="nucleotide sequence ID" value="NC_019978.1"/>
</dbReference>
<dbReference type="PATRIC" id="fig|748449.3.peg.209"/>
<keyword evidence="9" id="KW-0762">Sugar transport</keyword>
<comment type="similarity">
    <text evidence="7">Belongs to the binding-protein-dependent transport system permease family.</text>
</comment>
<dbReference type="EMBL" id="CP003359">
    <property type="protein sequence ID" value="AGB40243.1"/>
    <property type="molecule type" value="Genomic_DNA"/>
</dbReference>
<dbReference type="Proteomes" id="UP000010880">
    <property type="component" value="Chromosome"/>
</dbReference>
<feature type="transmembrane region" description="Helical" evidence="7">
    <location>
        <begin position="269"/>
        <end position="286"/>
    </location>
</feature>
<proteinExistence type="inferred from homology"/>
<dbReference type="HOGENOM" id="CLU_016047_0_2_9"/>
<dbReference type="PROSITE" id="PS50928">
    <property type="entry name" value="ABC_TM1"/>
    <property type="match status" value="1"/>
</dbReference>
<organism evidence="9 10">
    <name type="scientific">Halobacteroides halobius (strain ATCC 35273 / DSM 5150 / MD-1)</name>
    <dbReference type="NCBI Taxonomy" id="748449"/>
    <lineage>
        <taxon>Bacteria</taxon>
        <taxon>Bacillati</taxon>
        <taxon>Bacillota</taxon>
        <taxon>Clostridia</taxon>
        <taxon>Halanaerobiales</taxon>
        <taxon>Halobacteroidaceae</taxon>
        <taxon>Halobacteroides</taxon>
    </lineage>
</organism>
<evidence type="ECO:0000256" key="4">
    <source>
        <dbReference type="ARBA" id="ARBA00022692"/>
    </source>
</evidence>
<name>L0K7Z9_HALHC</name>
<feature type="domain" description="ABC transmembrane type-1" evidence="8">
    <location>
        <begin position="72"/>
        <end position="287"/>
    </location>
</feature>
<keyword evidence="4 7" id="KW-0812">Transmembrane</keyword>
<feature type="transmembrane region" description="Helical" evidence="7">
    <location>
        <begin position="109"/>
        <end position="129"/>
    </location>
</feature>
<dbReference type="Gene3D" id="1.10.3720.10">
    <property type="entry name" value="MetI-like"/>
    <property type="match status" value="1"/>
</dbReference>
<dbReference type="KEGG" id="hhl:Halha_0231"/>
<dbReference type="AlphaFoldDB" id="L0K7Z9"/>
<dbReference type="PANTHER" id="PTHR43227:SF11">
    <property type="entry name" value="BLL4140 PROTEIN"/>
    <property type="match status" value="1"/>
</dbReference>
<sequence>MKFKNLSKKQIWGCFFVLPWIIYFTLFLAYPMFLAFRNSFLNLNLLTPAKASFVGFGNWIEAASDPLFWQAMFNIVYNQTIFIILSLVLGLSFAVFLKRITTGAAIFRTVYFLPVITSITVAMIVFKFISGPEGPIQAFLLKWDIIKEPVFWKFSKWLPMPVLALFNSWKWFGVQMVIFLGGLSSIDQQLYEAAEIDGASWFKQFVSITLPLLKPQIVFVLTMNIINGLQMFTEVFMNFDLNGGPYHAALTPVLYLYSKAFDDMQMGDASAIGILLAAIIYALTMLEMRVTQGNDEKEVI</sequence>
<evidence type="ECO:0000256" key="1">
    <source>
        <dbReference type="ARBA" id="ARBA00004651"/>
    </source>
</evidence>
<feature type="transmembrane region" description="Helical" evidence="7">
    <location>
        <begin position="162"/>
        <end position="184"/>
    </location>
</feature>
<dbReference type="GO" id="GO:0055085">
    <property type="term" value="P:transmembrane transport"/>
    <property type="evidence" value="ECO:0007669"/>
    <property type="project" value="InterPro"/>
</dbReference>